<dbReference type="AlphaFoldDB" id="A0A317MYS9"/>
<evidence type="ECO:0000259" key="1">
    <source>
        <dbReference type="Pfam" id="PF05943"/>
    </source>
</evidence>
<dbReference type="InterPro" id="IPR044032">
    <property type="entry name" value="TssC1_C"/>
</dbReference>
<dbReference type="RefSeq" id="WP_110017412.1">
    <property type="nucleotide sequence ID" value="NZ_QGTJ01000002.1"/>
</dbReference>
<name>A0A317MYS9_9GAMM</name>
<dbReference type="InterPro" id="IPR010269">
    <property type="entry name" value="T6SS_TssC-like"/>
</dbReference>
<accession>A0A317MYS9</accession>
<gene>
    <name evidence="3" type="ORF">C7443_102438</name>
</gene>
<dbReference type="Proteomes" id="UP000246569">
    <property type="component" value="Unassembled WGS sequence"/>
</dbReference>
<evidence type="ECO:0000313" key="3">
    <source>
        <dbReference type="EMBL" id="PWV64785.1"/>
    </source>
</evidence>
<feature type="domain" description="TssC1 N-terminal" evidence="1">
    <location>
        <begin position="70"/>
        <end position="372"/>
    </location>
</feature>
<sequence>MADTNTASEQAQGATATAESSDFASLLMQEFKPKSERAKEAVEAAVRTLAEQALGATKLISADTLKSIEAMIAAIDAKLTEQINLIMHHEDFQKLESAWRGLHHLVNNTETDEMLKIRVMNISKKDLHKTLKKFKGTAWDQSPVFKKMYEEEYGQFGGEPYGCLVGDYYFDHSAPDVELLGEIAKVSAAIHAPFISAVSPSVMQMESWQELSNPRDLTKIFQTPEYAAWKSLRESEDSRYIGLTMPRFLSRMPYGARTNPVDEFDFEEDTESADSSKYTWANSAYAMATNINRSFKLYGWCSRIRGIESGGAVEGLPAHSFPTDDGGVDMKCPTEIAISDRREAELAKNGFMPLIHKKNTDFAAFIGAQSLQKPTEYDDPDATANANLAARLPYLFATCRFAHYLKCMVRDKLGSFKERSDMQNWLQKWIMQYVDGDPSRSTEETKAQKPLAAAEVVVEEVEGNPGYYTSKFFLRPHYQLEGLTVSLRLVSKLPSAKGG</sequence>
<organism evidence="3 4">
    <name type="scientific">Plasticicumulans acidivorans</name>
    <dbReference type="NCBI Taxonomy" id="886464"/>
    <lineage>
        <taxon>Bacteria</taxon>
        <taxon>Pseudomonadati</taxon>
        <taxon>Pseudomonadota</taxon>
        <taxon>Gammaproteobacteria</taxon>
        <taxon>Candidatus Competibacteraceae</taxon>
        <taxon>Plasticicumulans</taxon>
    </lineage>
</organism>
<dbReference type="Pfam" id="PF05943">
    <property type="entry name" value="VipB"/>
    <property type="match status" value="1"/>
</dbReference>
<dbReference type="PANTHER" id="PTHR35565:SF3">
    <property type="entry name" value="TYPE VI SECRETION SYSTEM SHEATH PROTEIN TSSC1"/>
    <property type="match status" value="1"/>
</dbReference>
<reference evidence="3 4" key="1">
    <citation type="submission" date="2018-05" db="EMBL/GenBank/DDBJ databases">
        <title>Genomic Encyclopedia of Type Strains, Phase IV (KMG-IV): sequencing the most valuable type-strain genomes for metagenomic binning, comparative biology and taxonomic classification.</title>
        <authorList>
            <person name="Goeker M."/>
        </authorList>
    </citation>
    <scope>NUCLEOTIDE SEQUENCE [LARGE SCALE GENOMIC DNA]</scope>
    <source>
        <strain evidence="3 4">DSM 23606</strain>
    </source>
</reference>
<feature type="domain" description="TssC1 C-terminal" evidence="2">
    <location>
        <begin position="382"/>
        <end position="493"/>
    </location>
</feature>
<evidence type="ECO:0000259" key="2">
    <source>
        <dbReference type="Pfam" id="PF18945"/>
    </source>
</evidence>
<comment type="caution">
    <text evidence="3">The sequence shown here is derived from an EMBL/GenBank/DDBJ whole genome shotgun (WGS) entry which is preliminary data.</text>
</comment>
<dbReference type="NCBIfam" id="TIGR03355">
    <property type="entry name" value="VI_chp_2"/>
    <property type="match status" value="1"/>
</dbReference>
<evidence type="ECO:0000313" key="4">
    <source>
        <dbReference type="Proteomes" id="UP000246569"/>
    </source>
</evidence>
<keyword evidence="4" id="KW-1185">Reference proteome</keyword>
<dbReference type="InterPro" id="IPR044031">
    <property type="entry name" value="TssC1_N"/>
</dbReference>
<dbReference type="Pfam" id="PF18945">
    <property type="entry name" value="VipB_2"/>
    <property type="match status" value="1"/>
</dbReference>
<dbReference type="OrthoDB" id="9764000at2"/>
<proteinExistence type="predicted"/>
<dbReference type="EMBL" id="QGTJ01000002">
    <property type="protein sequence ID" value="PWV64785.1"/>
    <property type="molecule type" value="Genomic_DNA"/>
</dbReference>
<dbReference type="PANTHER" id="PTHR35565">
    <property type="entry name" value="CYTOPLASMIC PROTEIN-RELATED"/>
    <property type="match status" value="1"/>
</dbReference>
<protein>
    <submittedName>
        <fullName evidence="3">Type VI secretion system protein ImpC</fullName>
    </submittedName>
</protein>